<keyword evidence="2" id="KW-1185">Reference proteome</keyword>
<dbReference type="Proteomes" id="UP001065549">
    <property type="component" value="Unassembled WGS sequence"/>
</dbReference>
<organism evidence="1 2">
    <name type="scientific">Hominibacterium faecale</name>
    <dbReference type="NCBI Taxonomy" id="2839743"/>
    <lineage>
        <taxon>Bacteria</taxon>
        <taxon>Bacillati</taxon>
        <taxon>Bacillota</taxon>
        <taxon>Clostridia</taxon>
        <taxon>Peptostreptococcales</taxon>
        <taxon>Anaerovoracaceae</taxon>
        <taxon>Hominibacterium</taxon>
    </lineage>
</organism>
<evidence type="ECO:0000313" key="2">
    <source>
        <dbReference type="Proteomes" id="UP001065549"/>
    </source>
</evidence>
<comment type="caution">
    <text evidence="1">The sequence shown here is derived from an EMBL/GenBank/DDBJ whole genome shotgun (WGS) entry which is preliminary data.</text>
</comment>
<accession>A0A9J6QQZ2</accession>
<proteinExistence type="predicted"/>
<dbReference type="InterPro" id="IPR012547">
    <property type="entry name" value="PDDEXK_9"/>
</dbReference>
<dbReference type="EMBL" id="JAOSHN010000006">
    <property type="protein sequence ID" value="MCU7379657.1"/>
    <property type="molecule type" value="Genomic_DNA"/>
</dbReference>
<sequence length="230" mass="26015">MNEIADCIEHNVDEVREDIVKLVAGIPVPIKLKGYSAAELQLDTRDEILSAMVVYGFLSYYDGCLQIPNHELMEKYEDVLTRRSMGEVKAIVDRSQKMLEATLAGEEETVAAILEEVHDKEILFLKYNDENALSCVITLCYLSARDDYYIEREAKSGKGYCDYLFLPKKPGKPAIVLELKVGGSCEEAIAQIRDKNYAQKAEGCEEILLVGINYDRVKQHQCRIVADRPQ</sequence>
<evidence type="ECO:0000313" key="1">
    <source>
        <dbReference type="EMBL" id="MCU7379657.1"/>
    </source>
</evidence>
<name>A0A9J6QQZ2_9FIRM</name>
<gene>
    <name evidence="1" type="ORF">OBO34_15025</name>
</gene>
<dbReference type="Pfam" id="PF08011">
    <property type="entry name" value="PDDEXK_9"/>
    <property type="match status" value="1"/>
</dbReference>
<protein>
    <submittedName>
        <fullName evidence="1">PD-(D/E)XK nuclease domain-containing protein</fullName>
    </submittedName>
</protein>
<dbReference type="RefSeq" id="WP_253020927.1">
    <property type="nucleotide sequence ID" value="NZ_JAOSHN010000006.1"/>
</dbReference>
<dbReference type="PANTHER" id="PTHR34825">
    <property type="entry name" value="CONSERVED PROTEIN, WITH A WEAK D-GALACTARATE DEHYDRATASE/ALTRONATE HYDROLASE DOMAIN"/>
    <property type="match status" value="1"/>
</dbReference>
<dbReference type="PANTHER" id="PTHR34825:SF1">
    <property type="entry name" value="AAA-ATPASE-LIKE DOMAIN-CONTAINING PROTEIN"/>
    <property type="match status" value="1"/>
</dbReference>
<reference evidence="1" key="1">
    <citation type="submission" date="2022-09" db="EMBL/GenBank/DDBJ databases">
        <title>Culturomic study of gut microbiota in children with autism spectrum disorder.</title>
        <authorList>
            <person name="Efimov B.A."/>
            <person name="Chaplin A.V."/>
            <person name="Sokolova S.R."/>
            <person name="Pikina A.P."/>
            <person name="Korzhanova M."/>
            <person name="Belova V."/>
            <person name="Korostin D."/>
        </authorList>
    </citation>
    <scope>NUCLEOTIDE SEQUENCE</scope>
    <source>
        <strain evidence="1">ASD5510</strain>
    </source>
</reference>
<dbReference type="AlphaFoldDB" id="A0A9J6QQZ2"/>